<protein>
    <submittedName>
        <fullName evidence="2">Uncharacterized protein</fullName>
    </submittedName>
</protein>
<name>A0A8S4NS34_OWEFU</name>
<feature type="region of interest" description="Disordered" evidence="1">
    <location>
        <begin position="81"/>
        <end position="171"/>
    </location>
</feature>
<evidence type="ECO:0000313" key="3">
    <source>
        <dbReference type="Proteomes" id="UP000749559"/>
    </source>
</evidence>
<dbReference type="Proteomes" id="UP000749559">
    <property type="component" value="Unassembled WGS sequence"/>
</dbReference>
<keyword evidence="3" id="KW-1185">Reference proteome</keyword>
<accession>A0A8S4NS34</accession>
<dbReference type="EMBL" id="CAIIXF020000005">
    <property type="protein sequence ID" value="CAH1783248.1"/>
    <property type="molecule type" value="Genomic_DNA"/>
</dbReference>
<evidence type="ECO:0000256" key="1">
    <source>
        <dbReference type="SAM" id="MobiDB-lite"/>
    </source>
</evidence>
<organism evidence="2 3">
    <name type="scientific">Owenia fusiformis</name>
    <name type="common">Polychaete worm</name>
    <dbReference type="NCBI Taxonomy" id="6347"/>
    <lineage>
        <taxon>Eukaryota</taxon>
        <taxon>Metazoa</taxon>
        <taxon>Spiralia</taxon>
        <taxon>Lophotrochozoa</taxon>
        <taxon>Annelida</taxon>
        <taxon>Polychaeta</taxon>
        <taxon>Sedentaria</taxon>
        <taxon>Canalipalpata</taxon>
        <taxon>Sabellida</taxon>
        <taxon>Oweniida</taxon>
        <taxon>Oweniidae</taxon>
        <taxon>Owenia</taxon>
    </lineage>
</organism>
<sequence length="171" mass="18212">MKFYLFLLKPLGVNISMNEFANLVPAYASLNIQMFIFQMYNDLAHCIIKTYNKCSVCNCRESEDTVLMILKETYALKGISPIKPGSDTSKKTGPPPIGPGAYPMSGGPPQGPPISGVSGPPPMSQAQGFTPSTNFDSSFNMGGPPLDSSFTPQAASGPVGPPPMAGFMRKQ</sequence>
<gene>
    <name evidence="2" type="ORF">OFUS_LOCUS9606</name>
</gene>
<comment type="caution">
    <text evidence="2">The sequence shown here is derived from an EMBL/GenBank/DDBJ whole genome shotgun (WGS) entry which is preliminary data.</text>
</comment>
<feature type="compositionally biased region" description="Low complexity" evidence="1">
    <location>
        <begin position="103"/>
        <end position="118"/>
    </location>
</feature>
<reference evidence="2" key="1">
    <citation type="submission" date="2022-03" db="EMBL/GenBank/DDBJ databases">
        <authorList>
            <person name="Martin C."/>
        </authorList>
    </citation>
    <scope>NUCLEOTIDE SEQUENCE</scope>
</reference>
<dbReference type="AlphaFoldDB" id="A0A8S4NS34"/>
<evidence type="ECO:0000313" key="2">
    <source>
        <dbReference type="EMBL" id="CAH1783248.1"/>
    </source>
</evidence>
<feature type="compositionally biased region" description="Polar residues" evidence="1">
    <location>
        <begin position="125"/>
        <end position="140"/>
    </location>
</feature>
<proteinExistence type="predicted"/>